<feature type="region of interest" description="Disordered" evidence="1">
    <location>
        <begin position="63"/>
        <end position="126"/>
    </location>
</feature>
<gene>
    <name evidence="2" type="ORF">SLEP1_g16139</name>
</gene>
<proteinExistence type="predicted"/>
<feature type="compositionally biased region" description="Low complexity" evidence="1">
    <location>
        <begin position="71"/>
        <end position="107"/>
    </location>
</feature>
<reference evidence="2 3" key="1">
    <citation type="journal article" date="2021" name="Commun. Biol.">
        <title>The genome of Shorea leprosula (Dipterocarpaceae) highlights the ecological relevance of drought in aseasonal tropical rainforests.</title>
        <authorList>
            <person name="Ng K.K.S."/>
            <person name="Kobayashi M.J."/>
            <person name="Fawcett J.A."/>
            <person name="Hatakeyama M."/>
            <person name="Paape T."/>
            <person name="Ng C.H."/>
            <person name="Ang C.C."/>
            <person name="Tnah L.H."/>
            <person name="Lee C.T."/>
            <person name="Nishiyama T."/>
            <person name="Sese J."/>
            <person name="O'Brien M.J."/>
            <person name="Copetti D."/>
            <person name="Mohd Noor M.I."/>
            <person name="Ong R.C."/>
            <person name="Putra M."/>
            <person name="Sireger I.Z."/>
            <person name="Indrioko S."/>
            <person name="Kosugi Y."/>
            <person name="Izuno A."/>
            <person name="Isagi Y."/>
            <person name="Lee S.L."/>
            <person name="Shimizu K.K."/>
        </authorList>
    </citation>
    <scope>NUCLEOTIDE SEQUENCE [LARGE SCALE GENOMIC DNA]</scope>
    <source>
        <strain evidence="2">214</strain>
    </source>
</reference>
<feature type="region of interest" description="Disordered" evidence="1">
    <location>
        <begin position="13"/>
        <end position="40"/>
    </location>
</feature>
<feature type="compositionally biased region" description="Low complexity" evidence="1">
    <location>
        <begin position="30"/>
        <end position="40"/>
    </location>
</feature>
<evidence type="ECO:0000256" key="1">
    <source>
        <dbReference type="SAM" id="MobiDB-lite"/>
    </source>
</evidence>
<evidence type="ECO:0000313" key="2">
    <source>
        <dbReference type="EMBL" id="GKV03904.1"/>
    </source>
</evidence>
<protein>
    <recommendedName>
        <fullName evidence="4">Secreted protein</fullName>
    </recommendedName>
</protein>
<comment type="caution">
    <text evidence="2">The sequence shown here is derived from an EMBL/GenBank/DDBJ whole genome shotgun (WGS) entry which is preliminary data.</text>
</comment>
<dbReference type="AlphaFoldDB" id="A0AAV5IVL6"/>
<keyword evidence="3" id="KW-1185">Reference proteome</keyword>
<evidence type="ECO:0008006" key="4">
    <source>
        <dbReference type="Google" id="ProtNLM"/>
    </source>
</evidence>
<accession>A0AAV5IVL6</accession>
<evidence type="ECO:0000313" key="3">
    <source>
        <dbReference type="Proteomes" id="UP001054252"/>
    </source>
</evidence>
<name>A0AAV5IVL6_9ROSI</name>
<dbReference type="Proteomes" id="UP001054252">
    <property type="component" value="Unassembled WGS sequence"/>
</dbReference>
<organism evidence="2 3">
    <name type="scientific">Rubroshorea leprosula</name>
    <dbReference type="NCBI Taxonomy" id="152421"/>
    <lineage>
        <taxon>Eukaryota</taxon>
        <taxon>Viridiplantae</taxon>
        <taxon>Streptophyta</taxon>
        <taxon>Embryophyta</taxon>
        <taxon>Tracheophyta</taxon>
        <taxon>Spermatophyta</taxon>
        <taxon>Magnoliopsida</taxon>
        <taxon>eudicotyledons</taxon>
        <taxon>Gunneridae</taxon>
        <taxon>Pentapetalae</taxon>
        <taxon>rosids</taxon>
        <taxon>malvids</taxon>
        <taxon>Malvales</taxon>
        <taxon>Dipterocarpaceae</taxon>
        <taxon>Rubroshorea</taxon>
    </lineage>
</organism>
<sequence>MSAAVAAAAAAAACSSSNSSYRNEGDRFASSSQPSMPPSLLLMNLRNDVTGYGTPSAYTRGTTVRRWLSRPAATSSSSLNTPTNSAKPNSTLTTPSSSSTRTHTRCPSARDLSSKTGAAWMHSSAD</sequence>
<dbReference type="EMBL" id="BPVZ01000021">
    <property type="protein sequence ID" value="GKV03904.1"/>
    <property type="molecule type" value="Genomic_DNA"/>
</dbReference>